<feature type="domain" description="4'-phosphopantetheinyl transferase" evidence="14">
    <location>
        <begin position="127"/>
        <end position="208"/>
    </location>
</feature>
<sequence>MFTITIIHSPPDPFIRHSESGFVTRTPSLCVCLTEFDTNHYRDALFAKFSAPFPDMLQYAMIKRRAEYLSGRYAAHTLLQENNCHASVAPGPDRAPKWPMGWLGSISHTRSHAIAVIAPQSAGLVPGVDIEQLCPTTMLETADIFTSSPEKKLLSACDMEYETALLITFSAKESLYKAVYPQVRHFLGFDTSVICELDTRLQRFRLRLTQPIAPSLPAGYSFSGHYKFHSDNVITLIA</sequence>
<feature type="binding site" evidence="12">
    <location>
        <position position="177"/>
    </location>
    <ligand>
        <name>CoA</name>
        <dbReference type="ChEBI" id="CHEBI:57287"/>
    </ligand>
</feature>
<feature type="binding site" evidence="13">
    <location>
        <position position="130"/>
    </location>
    <ligand>
        <name>Mg(2+)</name>
        <dbReference type="ChEBI" id="CHEBI:18420"/>
    </ligand>
</feature>
<comment type="subunit">
    <text evidence="4">EntB, EntD, EntE, and EntF form a multienzyme complex called enterobactin synthase.</text>
</comment>
<feature type="binding site" evidence="12">
    <location>
        <position position="187"/>
    </location>
    <ligand>
        <name>CoA</name>
        <dbReference type="ChEBI" id="CHEBI:57287"/>
    </ligand>
</feature>
<evidence type="ECO:0000256" key="5">
    <source>
        <dbReference type="ARBA" id="ARBA00019087"/>
    </source>
</evidence>
<feature type="binding site" evidence="12">
    <location>
        <position position="72"/>
    </location>
    <ligand>
        <name>CoA</name>
        <dbReference type="ChEBI" id="CHEBI:57287"/>
    </ligand>
</feature>
<evidence type="ECO:0000256" key="11">
    <source>
        <dbReference type="ARBA" id="ARBA00049191"/>
    </source>
</evidence>
<feature type="binding site" evidence="13">
    <location>
        <position position="129"/>
    </location>
    <ligand>
        <name>Mg(2+)</name>
        <dbReference type="ChEBI" id="CHEBI:18420"/>
    </ligand>
</feature>
<dbReference type="Proteomes" id="UP000839671">
    <property type="component" value="Unassembled WGS sequence"/>
</dbReference>
<dbReference type="PRINTS" id="PR01399">
    <property type="entry name" value="ENTSNTHTASED"/>
</dbReference>
<reference evidence="16" key="1">
    <citation type="submission" date="2018-06" db="EMBL/GenBank/DDBJ databases">
        <authorList>
            <person name="Ashton P.M."/>
            <person name="Dallman T."/>
            <person name="Nair S."/>
            <person name="De Pinna E."/>
            <person name="Peters T."/>
            <person name="Grant K."/>
        </authorList>
    </citation>
    <scope>NUCLEOTIDE SEQUENCE [LARGE SCALE GENOMIC DNA]</scope>
    <source>
        <strain evidence="16">310211</strain>
    </source>
</reference>
<dbReference type="GO" id="GO:0009239">
    <property type="term" value="P:enterobactin biosynthetic process"/>
    <property type="evidence" value="ECO:0007669"/>
    <property type="project" value="UniProtKB-UniPathway"/>
</dbReference>
<dbReference type="PANTHER" id="PTHR38096:SF1">
    <property type="entry name" value="ENTEROBACTIN SYNTHASE COMPONENT D"/>
    <property type="match status" value="1"/>
</dbReference>
<comment type="catalytic activity">
    <reaction evidence="10">
        <text>apo-[aryl-carrier protein] + CoA = holo-[aryl-carrier protein] + adenosine 3',5'-bisphosphate + H(+)</text>
        <dbReference type="Rhea" id="RHEA:48404"/>
        <dbReference type="Rhea" id="RHEA-COMP:15903"/>
        <dbReference type="Rhea" id="RHEA-COMP:17557"/>
        <dbReference type="ChEBI" id="CHEBI:15378"/>
        <dbReference type="ChEBI" id="CHEBI:29999"/>
        <dbReference type="ChEBI" id="CHEBI:57287"/>
        <dbReference type="ChEBI" id="CHEBI:58343"/>
        <dbReference type="ChEBI" id="CHEBI:64479"/>
    </reaction>
</comment>
<dbReference type="GO" id="GO:0008897">
    <property type="term" value="F:holo-[acyl-carrier-protein] synthase activity"/>
    <property type="evidence" value="ECO:0007669"/>
    <property type="project" value="InterPro"/>
</dbReference>
<dbReference type="EMBL" id="AAAATI010000055">
    <property type="protein sequence ID" value="EAA1980696.1"/>
    <property type="molecule type" value="Genomic_DNA"/>
</dbReference>
<comment type="function">
    <text evidence="1">Involved in the biosynthesis of the siderophore enterobactin (enterochelin), which is a macrocyclic trimeric lactone of N-(2,3-dihydroxybenzoyl)-serine. The serine trilactone serves as a scaffolding for the three catechol functionalities that provide hexadentate coordination for the tightly ligated iron(2+) atoms. Plays an essential role in the assembly of the enterobactin by catalyzing the transfer of the 4'-phosphopantetheine (Ppant) moiety from coenzyme A to the apo-domains of both EntB (ArCP domain) and EntF (PCP domain) to yield their holo-forms which make them competent for the activation of 2,3-dihydroxybenzoate (DHB) and L-serine, respectively.</text>
</comment>
<comment type="caution">
    <text evidence="16">The sequence shown here is derived from an EMBL/GenBank/DDBJ whole genome shotgun (WGS) entry which is preliminary data.</text>
</comment>
<dbReference type="UniPathway" id="UPA00017"/>
<comment type="cofactor">
    <cofactor evidence="13">
        <name>Mg(2+)</name>
        <dbReference type="ChEBI" id="CHEBI:18420"/>
    </cofactor>
</comment>
<evidence type="ECO:0000313" key="16">
    <source>
        <dbReference type="EMBL" id="EAA1980696.1"/>
    </source>
</evidence>
<feature type="binding site" evidence="13">
    <location>
        <position position="131"/>
    </location>
    <ligand>
        <name>Mg(2+)</name>
        <dbReference type="ChEBI" id="CHEBI:18420"/>
    </ligand>
</feature>
<feature type="binding site" evidence="12">
    <location>
        <position position="64"/>
    </location>
    <ligand>
        <name>CoA</name>
        <dbReference type="ChEBI" id="CHEBI:57287"/>
    </ligand>
</feature>
<comment type="similarity">
    <text evidence="3">Belongs to the P-Pant transferase superfamily. EntD family.</text>
</comment>
<gene>
    <name evidence="16" type="ORF">DM051_26155</name>
</gene>
<proteinExistence type="inferred from homology"/>
<dbReference type="Pfam" id="PF01648">
    <property type="entry name" value="ACPS"/>
    <property type="match status" value="1"/>
</dbReference>
<evidence type="ECO:0000256" key="6">
    <source>
        <dbReference type="ARBA" id="ARBA00022679"/>
    </source>
</evidence>
<dbReference type="GO" id="GO:0000287">
    <property type="term" value="F:magnesium ion binding"/>
    <property type="evidence" value="ECO:0007669"/>
    <property type="project" value="InterPro"/>
</dbReference>
<evidence type="ECO:0000256" key="10">
    <source>
        <dbReference type="ARBA" id="ARBA00049176"/>
    </source>
</evidence>
<dbReference type="Pfam" id="PF17837">
    <property type="entry name" value="4PPT_N"/>
    <property type="match status" value="1"/>
</dbReference>
<comment type="pathway">
    <text evidence="2">Siderophore biosynthesis; enterobactin biosynthesis.</text>
</comment>
<evidence type="ECO:0000256" key="4">
    <source>
        <dbReference type="ARBA" id="ARBA00011503"/>
    </source>
</evidence>
<feature type="binding site" evidence="12">
    <location>
        <position position="129"/>
    </location>
    <ligand>
        <name>CoA</name>
        <dbReference type="ChEBI" id="CHEBI:57287"/>
    </ligand>
</feature>
<protein>
    <recommendedName>
        <fullName evidence="5">Enterobactin synthase component D</fullName>
    </recommendedName>
    <alternativeName>
        <fullName evidence="8">4'-phosphopantetheinyl transferase EntD</fullName>
    </alternativeName>
    <alternativeName>
        <fullName evidence="9">Enterochelin synthase D</fullName>
    </alternativeName>
</protein>
<dbReference type="AlphaFoldDB" id="A0A3T7S6U3"/>
<name>A0A3T7S6U3_SALET</name>
<keyword evidence="13" id="KW-0479">Metal-binding</keyword>
<dbReference type="GO" id="GO:0009366">
    <property type="term" value="C:enterobactin synthetase complex"/>
    <property type="evidence" value="ECO:0007669"/>
    <property type="project" value="InterPro"/>
</dbReference>
<organism evidence="16">
    <name type="scientific">Salmonella enterica I</name>
    <dbReference type="NCBI Taxonomy" id="59201"/>
    <lineage>
        <taxon>Bacteria</taxon>
        <taxon>Pseudomonadati</taxon>
        <taxon>Pseudomonadota</taxon>
        <taxon>Gammaproteobacteria</taxon>
        <taxon>Enterobacterales</taxon>
        <taxon>Enterobacteriaceae</taxon>
        <taxon>Salmonella</taxon>
    </lineage>
</organism>
<evidence type="ECO:0000256" key="7">
    <source>
        <dbReference type="ARBA" id="ARBA00023191"/>
    </source>
</evidence>
<evidence type="ECO:0000256" key="3">
    <source>
        <dbReference type="ARBA" id="ARBA00008342"/>
    </source>
</evidence>
<keyword evidence="7" id="KW-0259">Enterobactin biosynthesis</keyword>
<dbReference type="PANTHER" id="PTHR38096">
    <property type="entry name" value="ENTEROBACTIN SYNTHASE COMPONENT D"/>
    <property type="match status" value="1"/>
</dbReference>
<evidence type="ECO:0000256" key="1">
    <source>
        <dbReference type="ARBA" id="ARBA00003937"/>
    </source>
</evidence>
<evidence type="ECO:0000256" key="8">
    <source>
        <dbReference type="ARBA" id="ARBA00029894"/>
    </source>
</evidence>
<dbReference type="InterPro" id="IPR003542">
    <property type="entry name" value="Enbac_synth_compD-like"/>
</dbReference>
<dbReference type="InterPro" id="IPR037143">
    <property type="entry name" value="4-PPantetheinyl_Trfase_dom_sf"/>
</dbReference>
<evidence type="ECO:0000256" key="12">
    <source>
        <dbReference type="PIRSR" id="PIRSR603542-1"/>
    </source>
</evidence>
<keyword evidence="13" id="KW-0460">Magnesium</keyword>
<evidence type="ECO:0000259" key="14">
    <source>
        <dbReference type="Pfam" id="PF01648"/>
    </source>
</evidence>
<dbReference type="SUPFAM" id="SSF56214">
    <property type="entry name" value="4'-phosphopantetheinyl transferase"/>
    <property type="match status" value="1"/>
</dbReference>
<evidence type="ECO:0000259" key="15">
    <source>
        <dbReference type="Pfam" id="PF17837"/>
    </source>
</evidence>
<evidence type="ECO:0000256" key="13">
    <source>
        <dbReference type="PIRSR" id="PIRSR603542-2"/>
    </source>
</evidence>
<dbReference type="GO" id="GO:0005886">
    <property type="term" value="C:plasma membrane"/>
    <property type="evidence" value="ECO:0007669"/>
    <property type="project" value="TreeGrafter"/>
</dbReference>
<evidence type="ECO:0000256" key="2">
    <source>
        <dbReference type="ARBA" id="ARBA00004993"/>
    </source>
</evidence>
<comment type="catalytic activity">
    <reaction evidence="11">
        <text>apo-[peptidyl-carrier protein] + CoA = holo-[peptidyl-carrier protein] + adenosine 3',5'-bisphosphate + H(+)</text>
        <dbReference type="Rhea" id="RHEA:46228"/>
        <dbReference type="Rhea" id="RHEA-COMP:11479"/>
        <dbReference type="Rhea" id="RHEA-COMP:11480"/>
        <dbReference type="ChEBI" id="CHEBI:15378"/>
        <dbReference type="ChEBI" id="CHEBI:29999"/>
        <dbReference type="ChEBI" id="CHEBI:57287"/>
        <dbReference type="ChEBI" id="CHEBI:58343"/>
        <dbReference type="ChEBI" id="CHEBI:64479"/>
    </reaction>
</comment>
<keyword evidence="6 16" id="KW-0808">Transferase</keyword>
<accession>A0A3T7S6U3</accession>
<evidence type="ECO:0000256" key="9">
    <source>
        <dbReference type="ARBA" id="ARBA00031996"/>
    </source>
</evidence>
<dbReference type="InterPro" id="IPR041354">
    <property type="entry name" value="4PPT_N"/>
</dbReference>
<dbReference type="InterPro" id="IPR008278">
    <property type="entry name" value="4-PPantetheinyl_Trfase_dom"/>
</dbReference>
<feature type="binding site" evidence="12">
    <location>
        <begin position="107"/>
        <end position="108"/>
    </location>
    <ligand>
        <name>CoA</name>
        <dbReference type="ChEBI" id="CHEBI:57287"/>
    </ligand>
</feature>
<feature type="binding site" evidence="12">
    <location>
        <position position="173"/>
    </location>
    <ligand>
        <name>CoA</name>
        <dbReference type="ChEBI" id="CHEBI:57287"/>
    </ligand>
</feature>
<feature type="domain" description="4'-phosphopantetheinyl transferase N-terminal" evidence="15">
    <location>
        <begin position="57"/>
        <end position="118"/>
    </location>
</feature>